<evidence type="ECO:0000313" key="1">
    <source>
        <dbReference type="EMBL" id="AKG08821.1"/>
    </source>
</evidence>
<proteinExistence type="predicted"/>
<dbReference type="EMBL" id="CP011376">
    <property type="protein sequence ID" value="AKG08821.1"/>
    <property type="molecule type" value="Genomic_DNA"/>
</dbReference>
<dbReference type="CDD" id="cd20732">
    <property type="entry name" value="PoNe_FilH_DUF637_VENN-like"/>
    <property type="match status" value="1"/>
</dbReference>
<sequence length="193" mass="20519">MGVWVHNADCCEVNQVVDKTKTLSPASTTPSGRISGKLMDTHGGLVEKRKLSPQQQKMVDEIMKGDKGGEKTEKLTSSILKDSGYKELAGAKYHGGSNKGFDHVIQDTDGTVIIIDSKQLANSGATKLGTSNAGVQLSTPAIEAVLEQLPSNSEAKIAILKAMRLGKLKTAVIGVDKKTGNVLFTPFTVKPKK</sequence>
<accession>A0AAC8PXX2</accession>
<gene>
    <name evidence="1" type="ORF">AAX06_10355</name>
</gene>
<dbReference type="Proteomes" id="UP000077465">
    <property type="component" value="Chromosome"/>
</dbReference>
<protein>
    <submittedName>
        <fullName evidence="1">Uncharacterized protein</fullName>
    </submittedName>
</protein>
<evidence type="ECO:0000313" key="2">
    <source>
        <dbReference type="Proteomes" id="UP000077465"/>
    </source>
</evidence>
<reference evidence="1 2" key="1">
    <citation type="submission" date="2015-05" db="EMBL/GenBank/DDBJ databases">
        <authorList>
            <person name="Dickey A."/>
            <person name="Clawson M."/>
            <person name="Bono J."/>
            <person name="Loy J.D."/>
        </authorList>
    </citation>
    <scope>NUCLEOTIDE SEQUENCE [LARGE SCALE GENOMIC DNA]</scope>
    <source>
        <strain evidence="1 2">22581</strain>
    </source>
</reference>
<dbReference type="AlphaFoldDB" id="A0AAC8PXX2"/>
<organism evidence="1 2">
    <name type="scientific">Moraxella bovoculi</name>
    <dbReference type="NCBI Taxonomy" id="386891"/>
    <lineage>
        <taxon>Bacteria</taxon>
        <taxon>Pseudomonadati</taxon>
        <taxon>Pseudomonadota</taxon>
        <taxon>Gammaproteobacteria</taxon>
        <taxon>Moraxellales</taxon>
        <taxon>Moraxellaceae</taxon>
        <taxon>Moraxella</taxon>
    </lineage>
</organism>
<name>A0AAC8PXX2_9GAMM</name>